<name>A0A7Y9FE51_9CELL</name>
<evidence type="ECO:0000256" key="1">
    <source>
        <dbReference type="HAMAP-Rule" id="MF_00691"/>
    </source>
</evidence>
<dbReference type="GO" id="GO:0017168">
    <property type="term" value="F:5-oxoprolinase (ATP-hydrolyzing) activity"/>
    <property type="evidence" value="ECO:0007669"/>
    <property type="project" value="UniProtKB-UniRule"/>
</dbReference>
<dbReference type="EC" id="3.5.2.9" evidence="1"/>
<dbReference type="NCBIfam" id="NF003814">
    <property type="entry name" value="PRK05406.1-3"/>
    <property type="match status" value="1"/>
</dbReference>
<proteinExistence type="inferred from homology"/>
<dbReference type="NCBIfam" id="NF003816">
    <property type="entry name" value="PRK05406.1-5"/>
    <property type="match status" value="1"/>
</dbReference>
<dbReference type="Gene3D" id="3.20.20.370">
    <property type="entry name" value="Glycoside hydrolase/deacetylase"/>
    <property type="match status" value="1"/>
</dbReference>
<organism evidence="2 3">
    <name type="scientific">Cellulomonas oligotrophica</name>
    <dbReference type="NCBI Taxonomy" id="931536"/>
    <lineage>
        <taxon>Bacteria</taxon>
        <taxon>Bacillati</taxon>
        <taxon>Actinomycetota</taxon>
        <taxon>Actinomycetes</taxon>
        <taxon>Micrococcales</taxon>
        <taxon>Cellulomonadaceae</taxon>
        <taxon>Cellulomonas</taxon>
    </lineage>
</organism>
<dbReference type="AlphaFoldDB" id="A0A7Y9FE51"/>
<keyword evidence="1" id="KW-0547">Nucleotide-binding</keyword>
<dbReference type="PANTHER" id="PTHR30292:SF0">
    <property type="entry name" value="5-OXOPROLINASE SUBUNIT A"/>
    <property type="match status" value="1"/>
</dbReference>
<evidence type="ECO:0000313" key="2">
    <source>
        <dbReference type="EMBL" id="NYD85630.1"/>
    </source>
</evidence>
<gene>
    <name evidence="1" type="primary">pxpA</name>
    <name evidence="2" type="ORF">BKA21_001179</name>
</gene>
<comment type="catalytic activity">
    <reaction evidence="1">
        <text>5-oxo-L-proline + ATP + 2 H2O = L-glutamate + ADP + phosphate + H(+)</text>
        <dbReference type="Rhea" id="RHEA:10348"/>
        <dbReference type="ChEBI" id="CHEBI:15377"/>
        <dbReference type="ChEBI" id="CHEBI:15378"/>
        <dbReference type="ChEBI" id="CHEBI:29985"/>
        <dbReference type="ChEBI" id="CHEBI:30616"/>
        <dbReference type="ChEBI" id="CHEBI:43474"/>
        <dbReference type="ChEBI" id="CHEBI:58402"/>
        <dbReference type="ChEBI" id="CHEBI:456216"/>
        <dbReference type="EC" id="3.5.2.9"/>
    </reaction>
</comment>
<dbReference type="CDD" id="cd10787">
    <property type="entry name" value="LamB_YcsF_like"/>
    <property type="match status" value="1"/>
</dbReference>
<dbReference type="InterPro" id="IPR005501">
    <property type="entry name" value="LamB/YcsF/PxpA-like"/>
</dbReference>
<dbReference type="GO" id="GO:0005524">
    <property type="term" value="F:ATP binding"/>
    <property type="evidence" value="ECO:0007669"/>
    <property type="project" value="UniProtKB-UniRule"/>
</dbReference>
<sequence>MMRIDLNADLGEGDGDWRLEPPADDALLDLVSSANVATGFHGGDAATMAATCAAAAARGVAVGAHPSYDDRAGFGRRALDVPPDVLRAQVAYQVGALVAVARGTGARVTHVKPHGALYNAVVHDDAQARAVVEAVAAVDPALAVLGLPGSRVLARAAEAGLVPVVEAFVDRGYTARGTLVPRAQPGALVTDPEQAAERAVRMAVEGVVVAVDGTVLPLRAASLCVHSDTPGAVALATAVRGALVGAGLVVRPFVDLDAGANVAPAPGARA</sequence>
<dbReference type="GO" id="GO:0005975">
    <property type="term" value="P:carbohydrate metabolic process"/>
    <property type="evidence" value="ECO:0007669"/>
    <property type="project" value="InterPro"/>
</dbReference>
<comment type="function">
    <text evidence="1">Catalyzes the cleavage of 5-oxoproline to form L-glutamate coupled to the hydrolysis of ATP to ADP and inorganic phosphate.</text>
</comment>
<dbReference type="InterPro" id="IPR011330">
    <property type="entry name" value="Glyco_hydro/deAcase_b/a-brl"/>
</dbReference>
<dbReference type="HAMAP" id="MF_00691">
    <property type="entry name" value="PxpA"/>
    <property type="match status" value="1"/>
</dbReference>
<comment type="subunit">
    <text evidence="1">Forms a complex composed of PxpA, PxpB and PxpC.</text>
</comment>
<accession>A0A7Y9FE51</accession>
<comment type="caution">
    <text evidence="2">The sequence shown here is derived from an EMBL/GenBank/DDBJ whole genome shotgun (WGS) entry which is preliminary data.</text>
</comment>
<protein>
    <recommendedName>
        <fullName evidence="1">5-oxoprolinase subunit A</fullName>
        <shortName evidence="1">5-OPase subunit A</shortName>
        <ecNumber evidence="1">3.5.2.9</ecNumber>
    </recommendedName>
    <alternativeName>
        <fullName evidence="1">5-oxoprolinase (ATP-hydrolyzing) subunit A</fullName>
    </alternativeName>
</protein>
<evidence type="ECO:0000313" key="3">
    <source>
        <dbReference type="Proteomes" id="UP000577956"/>
    </source>
</evidence>
<dbReference type="SUPFAM" id="SSF88713">
    <property type="entry name" value="Glycoside hydrolase/deacetylase"/>
    <property type="match status" value="1"/>
</dbReference>
<comment type="similarity">
    <text evidence="1">Belongs to the LamB/PxpA family.</text>
</comment>
<dbReference type="Proteomes" id="UP000577956">
    <property type="component" value="Unassembled WGS sequence"/>
</dbReference>
<reference evidence="2 3" key="1">
    <citation type="submission" date="2020-07" db="EMBL/GenBank/DDBJ databases">
        <title>Sequencing the genomes of 1000 actinobacteria strains.</title>
        <authorList>
            <person name="Klenk H.-P."/>
        </authorList>
    </citation>
    <scope>NUCLEOTIDE SEQUENCE [LARGE SCALE GENOMIC DNA]</scope>
    <source>
        <strain evidence="2 3">DSM 24482</strain>
    </source>
</reference>
<dbReference type="PANTHER" id="PTHR30292">
    <property type="entry name" value="UNCHARACTERIZED PROTEIN YBGL-RELATED"/>
    <property type="match status" value="1"/>
</dbReference>
<dbReference type="Pfam" id="PF03746">
    <property type="entry name" value="LamB_YcsF"/>
    <property type="match status" value="1"/>
</dbReference>
<keyword evidence="1" id="KW-0378">Hydrolase</keyword>
<keyword evidence="1" id="KW-0067">ATP-binding</keyword>
<dbReference type="EMBL" id="JACCBK010000001">
    <property type="protein sequence ID" value="NYD85630.1"/>
    <property type="molecule type" value="Genomic_DNA"/>
</dbReference>